<dbReference type="GO" id="GO:0006508">
    <property type="term" value="P:proteolysis"/>
    <property type="evidence" value="ECO:0007669"/>
    <property type="project" value="UniProtKB-KW"/>
</dbReference>
<evidence type="ECO:0000256" key="1">
    <source>
        <dbReference type="ARBA" id="ARBA00007664"/>
    </source>
</evidence>
<dbReference type="Gene3D" id="2.80.10.50">
    <property type="match status" value="2"/>
</dbReference>
<protein>
    <recommendedName>
        <fullName evidence="9">Ricin B lectin domain-containing protein</fullName>
    </recommendedName>
</protein>
<keyword evidence="3 8" id="KW-0732">Signal</keyword>
<dbReference type="Pfam" id="PF00652">
    <property type="entry name" value="Ricin_B_lectin"/>
    <property type="match status" value="1"/>
</dbReference>
<evidence type="ECO:0000259" key="9">
    <source>
        <dbReference type="SMART" id="SM00458"/>
    </source>
</evidence>
<dbReference type="InterPro" id="IPR009003">
    <property type="entry name" value="Peptidase_S1_PA"/>
</dbReference>
<dbReference type="InterPro" id="IPR018114">
    <property type="entry name" value="TRYPSIN_HIS"/>
</dbReference>
<keyword evidence="5" id="KW-0720">Serine protease</keyword>
<proteinExistence type="inferred from homology"/>
<evidence type="ECO:0000313" key="10">
    <source>
        <dbReference type="EMBL" id="RBQ18774.1"/>
    </source>
</evidence>
<evidence type="ECO:0000256" key="8">
    <source>
        <dbReference type="SAM" id="SignalP"/>
    </source>
</evidence>
<dbReference type="RefSeq" id="WP_113981559.1">
    <property type="nucleotide sequence ID" value="NZ_QMEY01000006.1"/>
</dbReference>
<comment type="similarity">
    <text evidence="1">Belongs to the peptidase S1 family.</text>
</comment>
<dbReference type="SUPFAM" id="SSF50370">
    <property type="entry name" value="Ricin B-like lectins"/>
    <property type="match status" value="1"/>
</dbReference>
<dbReference type="InterPro" id="IPR033116">
    <property type="entry name" value="TRYPSIN_SER"/>
</dbReference>
<dbReference type="InterPro" id="IPR035992">
    <property type="entry name" value="Ricin_B-like_lectins"/>
</dbReference>
<dbReference type="PRINTS" id="PR00861">
    <property type="entry name" value="ALYTICPTASE"/>
</dbReference>
<dbReference type="CDD" id="cd21112">
    <property type="entry name" value="alphaLP-like"/>
    <property type="match status" value="1"/>
</dbReference>
<feature type="chain" id="PRO_5016959907" description="Ricin B lectin domain-containing protein" evidence="8">
    <location>
        <begin position="26"/>
        <end position="515"/>
    </location>
</feature>
<keyword evidence="4" id="KW-0378">Hydrolase</keyword>
<dbReference type="Pfam" id="PF02983">
    <property type="entry name" value="Pro_Al_protease"/>
    <property type="match status" value="1"/>
</dbReference>
<dbReference type="PROSITE" id="PS00135">
    <property type="entry name" value="TRYPSIN_SER"/>
    <property type="match status" value="1"/>
</dbReference>
<dbReference type="PROSITE" id="PS00134">
    <property type="entry name" value="TRYPSIN_HIS"/>
    <property type="match status" value="1"/>
</dbReference>
<evidence type="ECO:0000256" key="4">
    <source>
        <dbReference type="ARBA" id="ARBA00022801"/>
    </source>
</evidence>
<dbReference type="EMBL" id="QMEY01000006">
    <property type="protein sequence ID" value="RBQ18774.1"/>
    <property type="molecule type" value="Genomic_DNA"/>
</dbReference>
<dbReference type="AlphaFoldDB" id="A0A366LZN7"/>
<feature type="signal peptide" evidence="8">
    <location>
        <begin position="1"/>
        <end position="25"/>
    </location>
</feature>
<dbReference type="InterPro" id="IPR035070">
    <property type="entry name" value="Streptogrisin_prodomain"/>
</dbReference>
<sequence length="515" mass="53827">MRLATLAGAVALTAGIAFTSIPAYASPTPSPSPSAPSARAQGDGMLQALQRDLRLTAEQVRVRQAHEATAATLERRLRDRLGERIGGAWYDAGKERLSVGVLNDKDAKAVRDAGATPVQVRRSEKRLAETKEVLDRAAKAADDKIYGWHVDVAANAVLVSAADQASGERFVRAAGLTAGEEVRITQGRAFKPVGDIRGGDEFFSPTDTPGTYVACSVGFSVDNGGFITAGHCGKAGAITKGHDWSDQGVFAGSTFPGGDYAWVMLYQGAKWATRPWVNDYNGNNVKVAGSQEAPIGSSICRSGRTTHWRCGVVQGKDVTAHYSDTAIVEGLTKTSACAEPGDSGGAFISDDEAQGVTSGGAGGCADGGISLFQPINPILHTYDLTLTTTKRSGSIVGWQDKCIDVPNSDGVEGQRPWLWDCNNTGAQLWNFHRDGTIRNFALCLDTAGGSTAAGAAVQLSRCSGAASQKFSLTTAGALVNTNSGKCVQVVGAGGVGSRFELGVCNGSGHQKWRKV</sequence>
<dbReference type="InterPro" id="IPR001254">
    <property type="entry name" value="Trypsin_dom"/>
</dbReference>
<evidence type="ECO:0000256" key="5">
    <source>
        <dbReference type="ARBA" id="ARBA00022825"/>
    </source>
</evidence>
<dbReference type="InterPro" id="IPR043504">
    <property type="entry name" value="Peptidase_S1_PA_chymotrypsin"/>
</dbReference>
<dbReference type="SMART" id="SM00458">
    <property type="entry name" value="RICIN"/>
    <property type="match status" value="1"/>
</dbReference>
<dbReference type="InterPro" id="IPR001316">
    <property type="entry name" value="Pept_S1A_streptogrisin"/>
</dbReference>
<dbReference type="Proteomes" id="UP000253303">
    <property type="component" value="Unassembled WGS sequence"/>
</dbReference>
<organism evidence="10 11">
    <name type="scientific">Spongiactinospora rosea</name>
    <dbReference type="NCBI Taxonomy" id="2248750"/>
    <lineage>
        <taxon>Bacteria</taxon>
        <taxon>Bacillati</taxon>
        <taxon>Actinomycetota</taxon>
        <taxon>Actinomycetes</taxon>
        <taxon>Streptosporangiales</taxon>
        <taxon>Streptosporangiaceae</taxon>
        <taxon>Spongiactinospora</taxon>
    </lineage>
</organism>
<keyword evidence="6" id="KW-0865">Zymogen</keyword>
<comment type="caution">
    <text evidence="10">The sequence shown here is derived from an EMBL/GenBank/DDBJ whole genome shotgun (WGS) entry which is preliminary data.</text>
</comment>
<accession>A0A366LZN7</accession>
<evidence type="ECO:0000256" key="6">
    <source>
        <dbReference type="ARBA" id="ARBA00023145"/>
    </source>
</evidence>
<dbReference type="Pfam" id="PF00089">
    <property type="entry name" value="Trypsin"/>
    <property type="match status" value="1"/>
</dbReference>
<dbReference type="Gene3D" id="3.30.300.50">
    <property type="match status" value="2"/>
</dbReference>
<gene>
    <name evidence="10" type="ORF">DP939_16250</name>
</gene>
<feature type="domain" description="Ricin B lectin" evidence="9">
    <location>
        <begin position="390"/>
        <end position="515"/>
    </location>
</feature>
<dbReference type="GO" id="GO:0004252">
    <property type="term" value="F:serine-type endopeptidase activity"/>
    <property type="evidence" value="ECO:0007669"/>
    <property type="project" value="InterPro"/>
</dbReference>
<dbReference type="InterPro" id="IPR004236">
    <property type="entry name" value="Pept_S1_alpha_lytic"/>
</dbReference>
<evidence type="ECO:0000256" key="2">
    <source>
        <dbReference type="ARBA" id="ARBA00022670"/>
    </source>
</evidence>
<evidence type="ECO:0000256" key="7">
    <source>
        <dbReference type="ARBA" id="ARBA00023157"/>
    </source>
</evidence>
<dbReference type="Gene3D" id="2.40.10.10">
    <property type="entry name" value="Trypsin-like serine proteases"/>
    <property type="match status" value="2"/>
</dbReference>
<evidence type="ECO:0000256" key="3">
    <source>
        <dbReference type="ARBA" id="ARBA00022729"/>
    </source>
</evidence>
<dbReference type="InterPro" id="IPR000772">
    <property type="entry name" value="Ricin_B_lectin"/>
</dbReference>
<name>A0A366LZN7_9ACTN</name>
<reference evidence="10 11" key="1">
    <citation type="submission" date="2018-06" db="EMBL/GenBank/DDBJ databases">
        <title>Sphaerisporangium craniellae sp. nov., isolated from a marine sponge in the South China Sea.</title>
        <authorList>
            <person name="Li L."/>
        </authorList>
    </citation>
    <scope>NUCLEOTIDE SEQUENCE [LARGE SCALE GENOMIC DNA]</scope>
    <source>
        <strain evidence="10 11">LHW63015</strain>
    </source>
</reference>
<keyword evidence="2" id="KW-0645">Protease</keyword>
<dbReference type="PROSITE" id="PS50231">
    <property type="entry name" value="RICIN_B_LECTIN"/>
    <property type="match status" value="1"/>
</dbReference>
<evidence type="ECO:0000313" key="11">
    <source>
        <dbReference type="Proteomes" id="UP000253303"/>
    </source>
</evidence>
<dbReference type="SUPFAM" id="SSF50494">
    <property type="entry name" value="Trypsin-like serine proteases"/>
    <property type="match status" value="1"/>
</dbReference>
<dbReference type="OrthoDB" id="8781117at2"/>
<keyword evidence="7" id="KW-1015">Disulfide bond</keyword>
<keyword evidence="11" id="KW-1185">Reference proteome</keyword>
<dbReference type="GO" id="GO:0005576">
    <property type="term" value="C:extracellular region"/>
    <property type="evidence" value="ECO:0007669"/>
    <property type="project" value="InterPro"/>
</dbReference>